<reference evidence="2" key="2">
    <citation type="submission" date="2023-04" db="EMBL/GenBank/DDBJ databases">
        <authorList>
            <person name="Bu L."/>
            <person name="Lu L."/>
            <person name="Laidemitt M.R."/>
            <person name="Zhang S.M."/>
            <person name="Mutuku M."/>
            <person name="Mkoji G."/>
            <person name="Steinauer M."/>
            <person name="Loker E.S."/>
        </authorList>
    </citation>
    <scope>NUCLEOTIDE SEQUENCE</scope>
    <source>
        <strain evidence="2">KasaAsao</strain>
        <tissue evidence="2">Whole Snail</tissue>
    </source>
</reference>
<accession>A0AAD8FJW4</accession>
<name>A0AAD8FJW4_BIOPF</name>
<keyword evidence="3" id="KW-1185">Reference proteome</keyword>
<organism evidence="2 3">
    <name type="scientific">Biomphalaria pfeifferi</name>
    <name type="common">Bloodfluke planorb</name>
    <name type="synonym">Freshwater snail</name>
    <dbReference type="NCBI Taxonomy" id="112525"/>
    <lineage>
        <taxon>Eukaryota</taxon>
        <taxon>Metazoa</taxon>
        <taxon>Spiralia</taxon>
        <taxon>Lophotrochozoa</taxon>
        <taxon>Mollusca</taxon>
        <taxon>Gastropoda</taxon>
        <taxon>Heterobranchia</taxon>
        <taxon>Euthyneura</taxon>
        <taxon>Panpulmonata</taxon>
        <taxon>Hygrophila</taxon>
        <taxon>Lymnaeoidea</taxon>
        <taxon>Planorbidae</taxon>
        <taxon>Biomphalaria</taxon>
    </lineage>
</organism>
<feature type="compositionally biased region" description="Polar residues" evidence="1">
    <location>
        <begin position="45"/>
        <end position="55"/>
    </location>
</feature>
<reference evidence="2" key="1">
    <citation type="journal article" date="2023" name="PLoS Negl. Trop. Dis.">
        <title>A genome sequence for Biomphalaria pfeifferi, the major vector snail for the human-infecting parasite Schistosoma mansoni.</title>
        <authorList>
            <person name="Bu L."/>
            <person name="Lu L."/>
            <person name="Laidemitt M.R."/>
            <person name="Zhang S.M."/>
            <person name="Mutuku M."/>
            <person name="Mkoji G."/>
            <person name="Steinauer M."/>
            <person name="Loker E.S."/>
        </authorList>
    </citation>
    <scope>NUCLEOTIDE SEQUENCE</scope>
    <source>
        <strain evidence="2">KasaAsao</strain>
    </source>
</reference>
<evidence type="ECO:0000256" key="1">
    <source>
        <dbReference type="SAM" id="MobiDB-lite"/>
    </source>
</evidence>
<gene>
    <name evidence="2" type="ORF">Bpfe_003790</name>
</gene>
<feature type="compositionally biased region" description="Polar residues" evidence="1">
    <location>
        <begin position="69"/>
        <end position="78"/>
    </location>
</feature>
<dbReference type="EMBL" id="JASAOG010000009">
    <property type="protein sequence ID" value="KAK0067055.1"/>
    <property type="molecule type" value="Genomic_DNA"/>
</dbReference>
<evidence type="ECO:0000313" key="2">
    <source>
        <dbReference type="EMBL" id="KAK0067055.1"/>
    </source>
</evidence>
<proteinExistence type="predicted"/>
<evidence type="ECO:0000313" key="3">
    <source>
        <dbReference type="Proteomes" id="UP001233172"/>
    </source>
</evidence>
<comment type="caution">
    <text evidence="2">The sequence shown here is derived from an EMBL/GenBank/DDBJ whole genome shotgun (WGS) entry which is preliminary data.</text>
</comment>
<dbReference type="Proteomes" id="UP001233172">
    <property type="component" value="Unassembled WGS sequence"/>
</dbReference>
<feature type="region of interest" description="Disordered" evidence="1">
    <location>
        <begin position="45"/>
        <end position="85"/>
    </location>
</feature>
<protein>
    <submittedName>
        <fullName evidence="2">Uncharacterized protein</fullName>
    </submittedName>
</protein>
<sequence>MGRPSRRSAEAASRTNCSDDIDRYRHYLYSCQKASVSYSGQEEVNETITTSSQEWTGKLEEEKAAPAENSAQVASWGTRSLPFLP</sequence>
<dbReference type="AlphaFoldDB" id="A0AAD8FJW4"/>